<evidence type="ECO:0000313" key="2">
    <source>
        <dbReference type="Proteomes" id="UP000823616"/>
    </source>
</evidence>
<dbReference type="AlphaFoldDB" id="A0A9D9EMG0"/>
<accession>A0A9D9EMG0</accession>
<proteinExistence type="predicted"/>
<dbReference type="Pfam" id="PF12683">
    <property type="entry name" value="DUF3798"/>
    <property type="match status" value="1"/>
</dbReference>
<gene>
    <name evidence="1" type="ORF">IAA96_03660</name>
</gene>
<name>A0A9D9EMG0_9SPIR</name>
<dbReference type="Gene3D" id="3.40.50.11400">
    <property type="match status" value="1"/>
</dbReference>
<dbReference type="EMBL" id="JADIMS010000057">
    <property type="protein sequence ID" value="MBO8450184.1"/>
    <property type="molecule type" value="Genomic_DNA"/>
</dbReference>
<dbReference type="InterPro" id="IPR024258">
    <property type="entry name" value="DUF3798"/>
</dbReference>
<protein>
    <submittedName>
        <fullName evidence="1">DUF3798 domain-containing protein</fullName>
    </submittedName>
</protein>
<sequence length="224" mass="24416">MQHTERARLLLLSGAAFPRESGAADFLAWEYGLAEEKGRVRVLYWPETFRRTDSSLRLVRETVREEQPDILITLGAPEGTLRELRTVREEFPDIRIVSIFPADDPLPVEAVSDLMIDQEVPAAVLSPDGDPALMPEEEAAADFSGREAAVLLLGAAFAMESGDLSATGSEILASGMQLAGTVAKEGGLIYPVPDWEFLPAADPETGLKSMKHVLIRKTEEAAQK</sequence>
<comment type="caution">
    <text evidence="1">The sequence shown here is derived from an EMBL/GenBank/DDBJ whole genome shotgun (WGS) entry which is preliminary data.</text>
</comment>
<reference evidence="1" key="2">
    <citation type="journal article" date="2021" name="PeerJ">
        <title>Extensive microbial diversity within the chicken gut microbiome revealed by metagenomics and culture.</title>
        <authorList>
            <person name="Gilroy R."/>
            <person name="Ravi A."/>
            <person name="Getino M."/>
            <person name="Pursley I."/>
            <person name="Horton D.L."/>
            <person name="Alikhan N.F."/>
            <person name="Baker D."/>
            <person name="Gharbi K."/>
            <person name="Hall N."/>
            <person name="Watson M."/>
            <person name="Adriaenssens E.M."/>
            <person name="Foster-Nyarko E."/>
            <person name="Jarju S."/>
            <person name="Secka A."/>
            <person name="Antonio M."/>
            <person name="Oren A."/>
            <person name="Chaudhuri R.R."/>
            <person name="La Ragione R."/>
            <person name="Hildebrand F."/>
            <person name="Pallen M.J."/>
        </authorList>
    </citation>
    <scope>NUCLEOTIDE SEQUENCE</scope>
    <source>
        <strain evidence="1">B3-4054</strain>
    </source>
</reference>
<organism evidence="1 2">
    <name type="scientific">Candidatus Avitreponema avistercoris</name>
    <dbReference type="NCBI Taxonomy" id="2840705"/>
    <lineage>
        <taxon>Bacteria</taxon>
        <taxon>Pseudomonadati</taxon>
        <taxon>Spirochaetota</taxon>
        <taxon>Spirochaetia</taxon>
        <taxon>Spirochaetales</taxon>
        <taxon>Candidatus Avitreponema</taxon>
    </lineage>
</organism>
<dbReference type="Proteomes" id="UP000823616">
    <property type="component" value="Unassembled WGS sequence"/>
</dbReference>
<evidence type="ECO:0000313" key="1">
    <source>
        <dbReference type="EMBL" id="MBO8450184.1"/>
    </source>
</evidence>
<reference evidence="1" key="1">
    <citation type="submission" date="2020-10" db="EMBL/GenBank/DDBJ databases">
        <authorList>
            <person name="Gilroy R."/>
        </authorList>
    </citation>
    <scope>NUCLEOTIDE SEQUENCE</scope>
    <source>
        <strain evidence="1">B3-4054</strain>
    </source>
</reference>